<keyword evidence="5" id="KW-0862">Zinc</keyword>
<dbReference type="GeneID" id="100329024"/>
<feature type="compositionally biased region" description="Polar residues" evidence="6">
    <location>
        <begin position="37"/>
        <end position="50"/>
    </location>
</feature>
<organism evidence="8 9">
    <name type="scientific">Saccoglossus kowalevskii</name>
    <name type="common">Acorn worm</name>
    <dbReference type="NCBI Taxonomy" id="10224"/>
    <lineage>
        <taxon>Eukaryota</taxon>
        <taxon>Metazoa</taxon>
        <taxon>Hemichordata</taxon>
        <taxon>Enteropneusta</taxon>
        <taxon>Harrimaniidae</taxon>
        <taxon>Saccoglossus</taxon>
    </lineage>
</organism>
<dbReference type="Proteomes" id="UP000694865">
    <property type="component" value="Unplaced"/>
</dbReference>
<keyword evidence="8" id="KW-1185">Reference proteome</keyword>
<dbReference type="Pfam" id="PF00646">
    <property type="entry name" value="F-box"/>
    <property type="match status" value="1"/>
</dbReference>
<keyword evidence="2" id="KW-0479">Metal-binding</keyword>
<dbReference type="InterPro" id="IPR036047">
    <property type="entry name" value="F-box-like_dom_sf"/>
</dbReference>
<evidence type="ECO:0000259" key="7">
    <source>
        <dbReference type="PROSITE" id="PS51872"/>
    </source>
</evidence>
<evidence type="ECO:0000256" key="3">
    <source>
        <dbReference type="ARBA" id="ARBA00022771"/>
    </source>
</evidence>
<keyword evidence="3" id="KW-0863">Zinc-finger</keyword>
<dbReference type="PANTHER" id="PTHR15493">
    <property type="entry name" value="F-BOX ONLY PROTEIN 5 AND 43"/>
    <property type="match status" value="1"/>
</dbReference>
<evidence type="ECO:0000256" key="2">
    <source>
        <dbReference type="ARBA" id="ARBA00022723"/>
    </source>
</evidence>
<sequence length="424" mass="47744">MSDINNRESVIMERSVDCFDSDDVFTKKRSRVPNYSPPSTMKSPGITTPDSKARRVCEYDHELEPIVKEFATLGVDQKSESLKLPGKESSVFLTPADTPDSEPQTFRAPSLNRVREFSGERSSDLRYPTPEFTHTTPWQVKKQARRSTDIPKFTLDTDSDDIVPVNLTASKVEIDNAVSHVFSNNPRNNVDMDTQLTAVGSTYKFCGLSVKKPHNSTVSIWEHGIIGRKIGLEKVDIMKELYSKTLQFLVLQYLEPVDLCNVCCVSKVWNNACISESRINKKRREYIDMIEEQKENTQVKSVHTQLMTPCDKPLGLVQMAVKPTPSDYKTPTTATKSDLFMKVAQSLFYDDTLTKCPLCESPARVLRAEQRATCTREACSNDFCTKCHTPAHGSKKCPGIKGQPVRKSQSTVGSKKSKKNLRRL</sequence>
<dbReference type="CDD" id="cd20348">
    <property type="entry name" value="BRcat_RBR_EMI"/>
    <property type="match status" value="1"/>
</dbReference>
<dbReference type="CDD" id="cd22086">
    <property type="entry name" value="F-box_EMI"/>
    <property type="match status" value="1"/>
</dbReference>
<name>A0ABM0GGS6_SACKO</name>
<dbReference type="SUPFAM" id="SSF81383">
    <property type="entry name" value="F-box domain"/>
    <property type="match status" value="1"/>
</dbReference>
<evidence type="ECO:0000256" key="5">
    <source>
        <dbReference type="ARBA" id="ARBA00022833"/>
    </source>
</evidence>
<comment type="pathway">
    <text evidence="1">Protein modification; protein ubiquitination.</text>
</comment>
<gene>
    <name evidence="9" type="primary">LOC100329024</name>
</gene>
<reference evidence="9" key="1">
    <citation type="submission" date="2025-08" db="UniProtKB">
        <authorList>
            <consortium name="RefSeq"/>
        </authorList>
    </citation>
    <scope>IDENTIFICATION</scope>
</reference>
<feature type="domain" description="ZBR-type" evidence="7">
    <location>
        <begin position="352"/>
        <end position="400"/>
    </location>
</feature>
<evidence type="ECO:0000256" key="6">
    <source>
        <dbReference type="SAM" id="MobiDB-lite"/>
    </source>
</evidence>
<accession>A0ABM0GGS6</accession>
<evidence type="ECO:0000256" key="1">
    <source>
        <dbReference type="ARBA" id="ARBA00004906"/>
    </source>
</evidence>
<protein>
    <submittedName>
        <fullName evidence="9">Early mitotic inhibitor-like protein</fullName>
    </submittedName>
</protein>
<dbReference type="Gene3D" id="2.20.25.20">
    <property type="match status" value="1"/>
</dbReference>
<feature type="region of interest" description="Disordered" evidence="6">
    <location>
        <begin position="28"/>
        <end position="51"/>
    </location>
</feature>
<feature type="compositionally biased region" description="Basic residues" evidence="6">
    <location>
        <begin position="415"/>
        <end position="424"/>
    </location>
</feature>
<dbReference type="RefSeq" id="NP_001171735.1">
    <property type="nucleotide sequence ID" value="NM_001184806.1"/>
</dbReference>
<dbReference type="InterPro" id="IPR044064">
    <property type="entry name" value="ZF_ZBR"/>
</dbReference>
<keyword evidence="4" id="KW-0833">Ubl conjugation pathway</keyword>
<dbReference type="PROSITE" id="PS51872">
    <property type="entry name" value="ZF_ZBR"/>
    <property type="match status" value="1"/>
</dbReference>
<evidence type="ECO:0000313" key="8">
    <source>
        <dbReference type="Proteomes" id="UP000694865"/>
    </source>
</evidence>
<dbReference type="InterPro" id="IPR001810">
    <property type="entry name" value="F-box_dom"/>
</dbReference>
<evidence type="ECO:0000256" key="4">
    <source>
        <dbReference type="ARBA" id="ARBA00022786"/>
    </source>
</evidence>
<dbReference type="InterPro" id="IPR047147">
    <property type="entry name" value="FBX5_43"/>
</dbReference>
<proteinExistence type="predicted"/>
<feature type="region of interest" description="Disordered" evidence="6">
    <location>
        <begin position="391"/>
        <end position="424"/>
    </location>
</feature>
<dbReference type="PANTHER" id="PTHR15493:SF9">
    <property type="entry name" value="GH14043P"/>
    <property type="match status" value="1"/>
</dbReference>
<dbReference type="Gene3D" id="1.20.1280.50">
    <property type="match status" value="1"/>
</dbReference>
<evidence type="ECO:0000313" key="9">
    <source>
        <dbReference type="RefSeq" id="NP_001171735.1"/>
    </source>
</evidence>